<dbReference type="EMBL" id="JAPVEB010000005">
    <property type="protein sequence ID" value="KAJ5264085.1"/>
    <property type="molecule type" value="Genomic_DNA"/>
</dbReference>
<proteinExistence type="predicted"/>
<dbReference type="Proteomes" id="UP001220256">
    <property type="component" value="Unassembled WGS sequence"/>
</dbReference>
<organism evidence="1 2">
    <name type="scientific">Penicillium chrysogenum</name>
    <name type="common">Penicillium notatum</name>
    <dbReference type="NCBI Taxonomy" id="5076"/>
    <lineage>
        <taxon>Eukaryota</taxon>
        <taxon>Fungi</taxon>
        <taxon>Dikarya</taxon>
        <taxon>Ascomycota</taxon>
        <taxon>Pezizomycotina</taxon>
        <taxon>Eurotiomycetes</taxon>
        <taxon>Eurotiomycetidae</taxon>
        <taxon>Eurotiales</taxon>
        <taxon>Aspergillaceae</taxon>
        <taxon>Penicillium</taxon>
        <taxon>Penicillium chrysogenum species complex</taxon>
    </lineage>
</organism>
<reference evidence="1 2" key="1">
    <citation type="journal article" date="2023" name="IMA Fungus">
        <title>Comparative genomic study of the Penicillium genus elucidates a diverse pangenome and 15 lateral gene transfer events.</title>
        <authorList>
            <person name="Petersen C."/>
            <person name="Sorensen T."/>
            <person name="Nielsen M.R."/>
            <person name="Sondergaard T.E."/>
            <person name="Sorensen J.L."/>
            <person name="Fitzpatrick D.A."/>
            <person name="Frisvad J.C."/>
            <person name="Nielsen K.L."/>
        </authorList>
    </citation>
    <scope>NUCLEOTIDE SEQUENCE [LARGE SCALE GENOMIC DNA]</scope>
    <source>
        <strain evidence="1 2">IBT 3361</strain>
    </source>
</reference>
<comment type="caution">
    <text evidence="1">The sequence shown here is derived from an EMBL/GenBank/DDBJ whole genome shotgun (WGS) entry which is preliminary data.</text>
</comment>
<sequence>MKRGMTGCAQHN</sequence>
<evidence type="ECO:0000313" key="1">
    <source>
        <dbReference type="EMBL" id="KAJ5264085.1"/>
    </source>
</evidence>
<accession>A0ABQ8WCD5</accession>
<gene>
    <name evidence="1" type="ORF">N7505_008006</name>
</gene>
<evidence type="ECO:0000313" key="2">
    <source>
        <dbReference type="Proteomes" id="UP001220256"/>
    </source>
</evidence>
<protein>
    <submittedName>
        <fullName evidence="1">Uncharacterized protein</fullName>
    </submittedName>
</protein>
<keyword evidence="2" id="KW-1185">Reference proteome</keyword>
<name>A0ABQ8WCD5_PENCH</name>